<dbReference type="Gene3D" id="2.40.350.10">
    <property type="entry name" value="SO1590-like"/>
    <property type="match status" value="1"/>
</dbReference>
<protein>
    <recommendedName>
        <fullName evidence="3">DUF3224 domain-containing protein</fullName>
    </recommendedName>
</protein>
<dbReference type="SUPFAM" id="SSF159238">
    <property type="entry name" value="SO1590-like"/>
    <property type="match status" value="1"/>
</dbReference>
<gene>
    <name evidence="1" type="ORF">SAMN05443244_3619</name>
</gene>
<sequence length="132" mass="13821">MHATGTFKVDVKPTDISPIGKEAGLGAMTIDKTWSGAIEGSSKGQMTTSVTGKAMAYVALETMNVKVDGHAGTFVFIHSASMMTDDPKAAVLDVTVVPNSGTGELAGIEGKLNIIIDKSGHTYDFQYTLPAR</sequence>
<proteinExistence type="predicted"/>
<reference evidence="1 2" key="1">
    <citation type="submission" date="2016-10" db="EMBL/GenBank/DDBJ databases">
        <authorList>
            <person name="de Groot N.N."/>
        </authorList>
    </citation>
    <scope>NUCLEOTIDE SEQUENCE [LARGE SCALE GENOMIC DNA]</scope>
    <source>
        <strain evidence="1 2">AB35.6</strain>
    </source>
</reference>
<evidence type="ECO:0000313" key="2">
    <source>
        <dbReference type="Proteomes" id="UP000182409"/>
    </source>
</evidence>
<dbReference type="InterPro" id="IPR021607">
    <property type="entry name" value="DUF3224"/>
</dbReference>
<evidence type="ECO:0000313" key="1">
    <source>
        <dbReference type="EMBL" id="SEC50296.1"/>
    </source>
</evidence>
<dbReference type="EMBL" id="FNSD01000001">
    <property type="protein sequence ID" value="SEC50296.1"/>
    <property type="molecule type" value="Genomic_DNA"/>
</dbReference>
<dbReference type="Pfam" id="PF11528">
    <property type="entry name" value="DUF3224"/>
    <property type="match status" value="1"/>
</dbReference>
<evidence type="ECO:0008006" key="3">
    <source>
        <dbReference type="Google" id="ProtNLM"/>
    </source>
</evidence>
<dbReference type="AlphaFoldDB" id="A0A1H4T1K7"/>
<dbReference type="Proteomes" id="UP000182409">
    <property type="component" value="Unassembled WGS sequence"/>
</dbReference>
<dbReference type="OrthoDB" id="69764at2"/>
<dbReference type="InterPro" id="IPR023159">
    <property type="entry name" value="SO1590-like_sf"/>
</dbReference>
<name>A0A1H4T1K7_9BACT</name>
<accession>A0A1H4T1K7</accession>
<organism evidence="1 2">
    <name type="scientific">Terriglobus roseus</name>
    <dbReference type="NCBI Taxonomy" id="392734"/>
    <lineage>
        <taxon>Bacteria</taxon>
        <taxon>Pseudomonadati</taxon>
        <taxon>Acidobacteriota</taxon>
        <taxon>Terriglobia</taxon>
        <taxon>Terriglobales</taxon>
        <taxon>Acidobacteriaceae</taxon>
        <taxon>Terriglobus</taxon>
    </lineage>
</organism>